<feature type="compositionally biased region" description="Acidic residues" evidence="1">
    <location>
        <begin position="1"/>
        <end position="15"/>
    </location>
</feature>
<dbReference type="InterPro" id="IPR003769">
    <property type="entry name" value="ClpS_core"/>
</dbReference>
<sequence>MDDNPMNPFDDDPNTDDGGTSTVVAPKKKRQADRDAREVPRYHVILWDSDDHTFDYVEKMLRELFGHTKEQCEKIAKAVDEEGRAIVLTTTKEHAELKRDQIHAYGKDNLEGSKGSMWATIESAD</sequence>
<organism evidence="3 4">
    <name type="scientific">Aeoliella mucimassa</name>
    <dbReference type="NCBI Taxonomy" id="2527972"/>
    <lineage>
        <taxon>Bacteria</taxon>
        <taxon>Pseudomonadati</taxon>
        <taxon>Planctomycetota</taxon>
        <taxon>Planctomycetia</taxon>
        <taxon>Pirellulales</taxon>
        <taxon>Lacipirellulaceae</taxon>
        <taxon>Aeoliella</taxon>
    </lineage>
</organism>
<keyword evidence="3" id="KW-0645">Protease</keyword>
<dbReference type="KEGG" id="amuc:Pan181_46840"/>
<protein>
    <submittedName>
        <fullName evidence="3">ATP-dependent Clp protease adaptor protein ClpS</fullName>
    </submittedName>
</protein>
<reference evidence="3 4" key="1">
    <citation type="submission" date="2019-02" db="EMBL/GenBank/DDBJ databases">
        <title>Deep-cultivation of Planctomycetes and their phenomic and genomic characterization uncovers novel biology.</title>
        <authorList>
            <person name="Wiegand S."/>
            <person name="Jogler M."/>
            <person name="Boedeker C."/>
            <person name="Pinto D."/>
            <person name="Vollmers J."/>
            <person name="Rivas-Marin E."/>
            <person name="Kohn T."/>
            <person name="Peeters S.H."/>
            <person name="Heuer A."/>
            <person name="Rast P."/>
            <person name="Oberbeckmann S."/>
            <person name="Bunk B."/>
            <person name="Jeske O."/>
            <person name="Meyerdierks A."/>
            <person name="Storesund J.E."/>
            <person name="Kallscheuer N."/>
            <person name="Luecker S."/>
            <person name="Lage O.M."/>
            <person name="Pohl T."/>
            <person name="Merkel B.J."/>
            <person name="Hornburger P."/>
            <person name="Mueller R.-W."/>
            <person name="Bruemmer F."/>
            <person name="Labrenz M."/>
            <person name="Spormann A.M."/>
            <person name="Op den Camp H."/>
            <person name="Overmann J."/>
            <person name="Amann R."/>
            <person name="Jetten M.S.M."/>
            <person name="Mascher T."/>
            <person name="Medema M.H."/>
            <person name="Devos D.P."/>
            <person name="Kaster A.-K."/>
            <person name="Ovreas L."/>
            <person name="Rohde M."/>
            <person name="Galperin M.Y."/>
            <person name="Jogler C."/>
        </authorList>
    </citation>
    <scope>NUCLEOTIDE SEQUENCE [LARGE SCALE GENOMIC DNA]</scope>
    <source>
        <strain evidence="3 4">Pan181</strain>
    </source>
</reference>
<dbReference type="GO" id="GO:0006508">
    <property type="term" value="P:proteolysis"/>
    <property type="evidence" value="ECO:0007669"/>
    <property type="project" value="UniProtKB-KW"/>
</dbReference>
<dbReference type="RefSeq" id="WP_231943673.1">
    <property type="nucleotide sequence ID" value="NZ_CP036278.1"/>
</dbReference>
<dbReference type="PANTHER" id="PTHR33473:SF17">
    <property type="entry name" value="ATP-DEPENDENT CLP PROTEASE ADAPTER PROTEIN CLPS1, CHLOROPLASTIC"/>
    <property type="match status" value="1"/>
</dbReference>
<dbReference type="SUPFAM" id="SSF54736">
    <property type="entry name" value="ClpS-like"/>
    <property type="match status" value="1"/>
</dbReference>
<dbReference type="InterPro" id="IPR022935">
    <property type="entry name" value="ClpS"/>
</dbReference>
<evidence type="ECO:0000256" key="1">
    <source>
        <dbReference type="SAM" id="MobiDB-lite"/>
    </source>
</evidence>
<feature type="region of interest" description="Disordered" evidence="1">
    <location>
        <begin position="1"/>
        <end position="35"/>
    </location>
</feature>
<dbReference type="Proteomes" id="UP000315750">
    <property type="component" value="Chromosome"/>
</dbReference>
<dbReference type="GO" id="GO:0008233">
    <property type="term" value="F:peptidase activity"/>
    <property type="evidence" value="ECO:0007669"/>
    <property type="project" value="UniProtKB-KW"/>
</dbReference>
<feature type="domain" description="Adaptor protein ClpS core" evidence="2">
    <location>
        <begin position="38"/>
        <end position="109"/>
    </location>
</feature>
<keyword evidence="3" id="KW-0378">Hydrolase</keyword>
<accession>A0A518AUQ5</accession>
<dbReference type="InterPro" id="IPR014719">
    <property type="entry name" value="Ribosomal_bL12_C/ClpS-like"/>
</dbReference>
<dbReference type="GO" id="GO:0030163">
    <property type="term" value="P:protein catabolic process"/>
    <property type="evidence" value="ECO:0007669"/>
    <property type="project" value="InterPro"/>
</dbReference>
<dbReference type="PANTHER" id="PTHR33473">
    <property type="entry name" value="ATP-DEPENDENT CLP PROTEASE ADAPTER PROTEIN CLPS1, CHLOROPLASTIC"/>
    <property type="match status" value="1"/>
</dbReference>
<dbReference type="Gene3D" id="3.30.1390.10">
    <property type="match status" value="1"/>
</dbReference>
<evidence type="ECO:0000313" key="3">
    <source>
        <dbReference type="EMBL" id="QDU58448.1"/>
    </source>
</evidence>
<dbReference type="Pfam" id="PF02617">
    <property type="entry name" value="ClpS"/>
    <property type="match status" value="1"/>
</dbReference>
<gene>
    <name evidence="3" type="ORF">Pan181_46840</name>
</gene>
<evidence type="ECO:0000259" key="2">
    <source>
        <dbReference type="Pfam" id="PF02617"/>
    </source>
</evidence>
<dbReference type="AlphaFoldDB" id="A0A518AUQ5"/>
<dbReference type="EMBL" id="CP036278">
    <property type="protein sequence ID" value="QDU58448.1"/>
    <property type="molecule type" value="Genomic_DNA"/>
</dbReference>
<evidence type="ECO:0000313" key="4">
    <source>
        <dbReference type="Proteomes" id="UP000315750"/>
    </source>
</evidence>
<keyword evidence="4" id="KW-1185">Reference proteome</keyword>
<name>A0A518AUQ5_9BACT</name>
<proteinExistence type="predicted"/>